<dbReference type="PIRSF" id="PIRSF006250">
    <property type="entry name" value="NadC_ModD"/>
    <property type="match status" value="1"/>
</dbReference>
<evidence type="ECO:0000313" key="12">
    <source>
        <dbReference type="EMBL" id="CAB3807008.1"/>
    </source>
</evidence>
<dbReference type="Proteomes" id="UP000494365">
    <property type="component" value="Unassembled WGS sequence"/>
</dbReference>
<keyword evidence="5" id="KW-0662">Pyridine nucleotide biosynthesis</keyword>
<protein>
    <recommendedName>
        <fullName evidence="4">nicotinate-nucleotide diphosphorylase (carboxylating)</fullName>
        <ecNumber evidence="4">2.4.2.19</ecNumber>
    </recommendedName>
    <alternativeName>
        <fullName evidence="8">Quinolinate phosphoribosyltransferase [decarboxylating]</fullName>
    </alternativeName>
</protein>
<evidence type="ECO:0000256" key="4">
    <source>
        <dbReference type="ARBA" id="ARBA00011944"/>
    </source>
</evidence>
<dbReference type="EMBL" id="CADIKK010000048">
    <property type="protein sequence ID" value="CAB3807008.1"/>
    <property type="molecule type" value="Genomic_DNA"/>
</dbReference>
<evidence type="ECO:0000256" key="5">
    <source>
        <dbReference type="ARBA" id="ARBA00022642"/>
    </source>
</evidence>
<feature type="domain" description="Quinolinate phosphoribosyl transferase N-terminal" evidence="11">
    <location>
        <begin position="25"/>
        <end position="109"/>
    </location>
</feature>
<comment type="pathway">
    <text evidence="2">Cofactor biosynthesis; NAD(+) biosynthesis; nicotinate D-ribonucleotide from quinolinate: step 1/1.</text>
</comment>
<dbReference type="FunFam" id="3.20.20.70:FF:000030">
    <property type="entry name" value="Nicotinate-nucleotide pyrophosphorylase, carboxylating"/>
    <property type="match status" value="1"/>
</dbReference>
<dbReference type="InterPro" id="IPR037128">
    <property type="entry name" value="Quinolinate_PRibosylTase_N_sf"/>
</dbReference>
<reference evidence="12 13" key="1">
    <citation type="submission" date="2020-04" db="EMBL/GenBank/DDBJ databases">
        <authorList>
            <person name="De Canck E."/>
        </authorList>
    </citation>
    <scope>NUCLEOTIDE SEQUENCE [LARGE SCALE GENOMIC DNA]</scope>
    <source>
        <strain evidence="12 13">LMG 28614</strain>
    </source>
</reference>
<name>A0A6S7D582_9BURK</name>
<dbReference type="InterPro" id="IPR022412">
    <property type="entry name" value="Quinolinate_PRibosylTrfase_N"/>
</dbReference>
<evidence type="ECO:0000259" key="11">
    <source>
        <dbReference type="Pfam" id="PF02749"/>
    </source>
</evidence>
<feature type="domain" description="Quinolinate phosphoribosyl transferase C-terminal" evidence="10">
    <location>
        <begin position="111"/>
        <end position="275"/>
    </location>
</feature>
<evidence type="ECO:0000256" key="2">
    <source>
        <dbReference type="ARBA" id="ARBA00004893"/>
    </source>
</evidence>
<evidence type="ECO:0000256" key="7">
    <source>
        <dbReference type="ARBA" id="ARBA00022679"/>
    </source>
</evidence>
<dbReference type="PANTHER" id="PTHR32179">
    <property type="entry name" value="NICOTINATE-NUCLEOTIDE PYROPHOSPHORYLASE [CARBOXYLATING]"/>
    <property type="match status" value="1"/>
</dbReference>
<dbReference type="GO" id="GO:0005737">
    <property type="term" value="C:cytoplasm"/>
    <property type="evidence" value="ECO:0007669"/>
    <property type="project" value="TreeGrafter"/>
</dbReference>
<dbReference type="GO" id="GO:0009435">
    <property type="term" value="P:NAD+ biosynthetic process"/>
    <property type="evidence" value="ECO:0007669"/>
    <property type="project" value="UniProtKB-UniPathway"/>
</dbReference>
<comment type="similarity">
    <text evidence="3 9">Belongs to the NadC/ModD family.</text>
</comment>
<dbReference type="Pfam" id="PF02749">
    <property type="entry name" value="QRPTase_N"/>
    <property type="match status" value="1"/>
</dbReference>
<dbReference type="InterPro" id="IPR027277">
    <property type="entry name" value="NadC/ModD"/>
</dbReference>
<evidence type="ECO:0000256" key="9">
    <source>
        <dbReference type="PIRNR" id="PIRNR006250"/>
    </source>
</evidence>
<comment type="function">
    <text evidence="1">Involved in the catabolism of quinolinic acid (QA).</text>
</comment>
<dbReference type="InterPro" id="IPR002638">
    <property type="entry name" value="Quinolinate_PRibosylTrfase_C"/>
</dbReference>
<dbReference type="GO" id="GO:0034213">
    <property type="term" value="P:quinolinate catabolic process"/>
    <property type="evidence" value="ECO:0007669"/>
    <property type="project" value="TreeGrafter"/>
</dbReference>
<dbReference type="Pfam" id="PF01729">
    <property type="entry name" value="QRPTase_C"/>
    <property type="match status" value="1"/>
</dbReference>
<dbReference type="CDD" id="cd01572">
    <property type="entry name" value="QPRTase"/>
    <property type="match status" value="1"/>
</dbReference>
<organism evidence="12 13">
    <name type="scientific">Paraburkholderia ultramafica</name>
    <dbReference type="NCBI Taxonomy" id="1544867"/>
    <lineage>
        <taxon>Bacteria</taxon>
        <taxon>Pseudomonadati</taxon>
        <taxon>Pseudomonadota</taxon>
        <taxon>Betaproteobacteria</taxon>
        <taxon>Burkholderiales</taxon>
        <taxon>Burkholderiaceae</taxon>
        <taxon>Paraburkholderia</taxon>
    </lineage>
</organism>
<dbReference type="NCBIfam" id="TIGR00078">
    <property type="entry name" value="nadC"/>
    <property type="match status" value="1"/>
</dbReference>
<evidence type="ECO:0000313" key="13">
    <source>
        <dbReference type="Proteomes" id="UP000494365"/>
    </source>
</evidence>
<dbReference type="PANTHER" id="PTHR32179:SF3">
    <property type="entry name" value="NICOTINATE-NUCLEOTIDE PYROPHOSPHORYLASE [CARBOXYLATING]"/>
    <property type="match status" value="1"/>
</dbReference>
<evidence type="ECO:0000259" key="10">
    <source>
        <dbReference type="Pfam" id="PF01729"/>
    </source>
</evidence>
<dbReference type="SUPFAM" id="SSF51690">
    <property type="entry name" value="Nicotinate/Quinolinate PRTase C-terminal domain-like"/>
    <property type="match status" value="1"/>
</dbReference>
<proteinExistence type="inferred from homology"/>
<sequence>MDATLLAAVSRNVRDALDEDRGIIDWTSQLINADTEAHATLMVRQEATLCGRPWFDEALLQVDDRLEVNWFVGEGAPMEPGDAVCEIAGPARGILTAERTALNFIQMLSAVATATKLLVERIRGTRARVFDTRKTLPGLRLAQKYAVGVGGGSNHRLGLYDGILIKENHIHASGGIAAAIRASRALEADVPIQVEVEDLGELAEALAHGATSILLDNFSLEQMREAVMLNGGNAELEVSGGVSDLTILAIAQTGVDRISVGGLTKNIQAVDFSLRFADTPEASRP</sequence>
<dbReference type="SUPFAM" id="SSF54675">
    <property type="entry name" value="Nicotinate/Quinolinate PRTase N-terminal domain-like"/>
    <property type="match status" value="1"/>
</dbReference>
<gene>
    <name evidence="12" type="primary">nadC_2</name>
    <name evidence="12" type="ORF">LMG28614_06510</name>
</gene>
<dbReference type="RefSeq" id="WP_175153417.1">
    <property type="nucleotide sequence ID" value="NZ_CADIKK010000048.1"/>
</dbReference>
<dbReference type="InterPro" id="IPR004393">
    <property type="entry name" value="NadC"/>
</dbReference>
<keyword evidence="7 9" id="KW-0808">Transferase</keyword>
<evidence type="ECO:0000256" key="8">
    <source>
        <dbReference type="ARBA" id="ARBA00033102"/>
    </source>
</evidence>
<dbReference type="GO" id="GO:0004514">
    <property type="term" value="F:nicotinate-nucleotide diphosphorylase (carboxylating) activity"/>
    <property type="evidence" value="ECO:0007669"/>
    <property type="project" value="UniProtKB-EC"/>
</dbReference>
<dbReference type="InterPro" id="IPR013785">
    <property type="entry name" value="Aldolase_TIM"/>
</dbReference>
<evidence type="ECO:0000256" key="1">
    <source>
        <dbReference type="ARBA" id="ARBA00003237"/>
    </source>
</evidence>
<evidence type="ECO:0000256" key="3">
    <source>
        <dbReference type="ARBA" id="ARBA00009400"/>
    </source>
</evidence>
<keyword evidence="6 9" id="KW-0328">Glycosyltransferase</keyword>
<dbReference type="EC" id="2.4.2.19" evidence="4"/>
<dbReference type="Gene3D" id="3.20.20.70">
    <property type="entry name" value="Aldolase class I"/>
    <property type="match status" value="1"/>
</dbReference>
<dbReference type="InterPro" id="IPR036068">
    <property type="entry name" value="Nicotinate_pribotase-like_C"/>
</dbReference>
<accession>A0A6S7D582</accession>
<dbReference type="UniPathway" id="UPA00253">
    <property type="reaction ID" value="UER00331"/>
</dbReference>
<dbReference type="Gene3D" id="3.90.1170.20">
    <property type="entry name" value="Quinolinate phosphoribosyl transferase, N-terminal domain"/>
    <property type="match status" value="1"/>
</dbReference>
<dbReference type="AlphaFoldDB" id="A0A6S7D582"/>
<keyword evidence="13" id="KW-1185">Reference proteome</keyword>
<evidence type="ECO:0000256" key="6">
    <source>
        <dbReference type="ARBA" id="ARBA00022676"/>
    </source>
</evidence>